<evidence type="ECO:0000259" key="7">
    <source>
        <dbReference type="Pfam" id="PF00462"/>
    </source>
</evidence>
<feature type="domain" description="FAD/NAD(P)-binding" evidence="8">
    <location>
        <begin position="167"/>
        <end position="456"/>
    </location>
</feature>
<evidence type="ECO:0000256" key="1">
    <source>
        <dbReference type="ARBA" id="ARBA00009333"/>
    </source>
</evidence>
<protein>
    <submittedName>
        <fullName evidence="9">FAD-dependent oxidoreductase</fullName>
    </submittedName>
</protein>
<dbReference type="SUPFAM" id="SSF52833">
    <property type="entry name" value="Thioredoxin-like"/>
    <property type="match status" value="2"/>
</dbReference>
<keyword evidence="5" id="KW-1015">Disulfide bond</keyword>
<dbReference type="Pfam" id="PF00462">
    <property type="entry name" value="Glutaredoxin"/>
    <property type="match status" value="2"/>
</dbReference>
<dbReference type="PRINTS" id="PR00469">
    <property type="entry name" value="PNDRDTASEII"/>
</dbReference>
<reference evidence="10" key="1">
    <citation type="submission" date="2021-03" db="EMBL/GenBank/DDBJ databases">
        <title>Genome of Cognatishimia sp. F0-27.</title>
        <authorList>
            <person name="Ping X."/>
        </authorList>
    </citation>
    <scope>NUCLEOTIDE SEQUENCE [LARGE SCALE GENOMIC DNA]</scope>
    <source>
        <strain evidence="10">E313</strain>
    </source>
</reference>
<evidence type="ECO:0000313" key="9">
    <source>
        <dbReference type="EMBL" id="MCC1483164.1"/>
    </source>
</evidence>
<dbReference type="PROSITE" id="PS51354">
    <property type="entry name" value="GLUTAREDOXIN_2"/>
    <property type="match status" value="2"/>
</dbReference>
<dbReference type="RefSeq" id="WP_227475583.1">
    <property type="nucleotide sequence ID" value="NZ_JAFMPT010000001.1"/>
</dbReference>
<reference evidence="10" key="2">
    <citation type="submission" date="2023-07" db="EMBL/GenBank/DDBJ databases">
        <title>Genome of Winogradskyella sp. E313.</title>
        <authorList>
            <person name="Zhou Y."/>
        </authorList>
    </citation>
    <scope>NUCLEOTIDE SEQUENCE [LARGE SCALE GENOMIC DNA]</scope>
    <source>
        <strain evidence="10">E313</strain>
    </source>
</reference>
<dbReference type="InterPro" id="IPR008255">
    <property type="entry name" value="Pyr_nucl-diS_OxRdtase_2_AS"/>
</dbReference>
<keyword evidence="2" id="KW-0285">Flavoprotein</keyword>
<sequence>MNTIEFYGADWCPDCQRAKAYLKENDVDFNFIDVDLDKDATARVESINKGKRIIPTLIINGKSFTNPDNAILASTLGINKQGRVILYGANWCPDCQRAKSYLQDNGINFQFIEVDKHDWATQLVEQTNNGKRIIPTLFIDGKSYTNPDNAVLKDVLAIGNEAEQKVYDSIVVGAGAAGLTASIYIQRDRFNSLILEKKNVGGNAFLTEKIENYPGFTTISGSELTQRMAEQAKTYGAKIETGVTVQSIKKEGETFTLGTNMGDYSSKTVVLALGSTYRKLGIENEEDLIGAGIHFCATCDGAFYRDREVIVVGGGNSALEEGIFLASFCKKVIIVNRGNTFSASETYVEKLPSIKNIEVHMNKESVAFLKDENDNFKGLKVKDKSTNEENELYADGSFIFIGLIPNTADVKGFIDLNKRGFITTTGLGETNVRGVFAAGDCREGAIAQVAAATGEGVLASYGIRQFFK</sequence>
<name>A0ABS8EIZ4_9FLAO</name>
<evidence type="ECO:0000256" key="5">
    <source>
        <dbReference type="ARBA" id="ARBA00023157"/>
    </source>
</evidence>
<evidence type="ECO:0000256" key="3">
    <source>
        <dbReference type="ARBA" id="ARBA00022827"/>
    </source>
</evidence>
<evidence type="ECO:0000256" key="4">
    <source>
        <dbReference type="ARBA" id="ARBA00023002"/>
    </source>
</evidence>
<dbReference type="InterPro" id="IPR036249">
    <property type="entry name" value="Thioredoxin-like_sf"/>
</dbReference>
<dbReference type="CDD" id="cd02976">
    <property type="entry name" value="NrdH"/>
    <property type="match status" value="2"/>
</dbReference>
<dbReference type="InterPro" id="IPR036188">
    <property type="entry name" value="FAD/NAD-bd_sf"/>
</dbReference>
<comment type="similarity">
    <text evidence="1">Belongs to the class-II pyridine nucleotide-disulfide oxidoreductase family.</text>
</comment>
<dbReference type="Gene3D" id="3.40.30.10">
    <property type="entry name" value="Glutaredoxin"/>
    <property type="match status" value="2"/>
</dbReference>
<proteinExistence type="inferred from homology"/>
<dbReference type="PANTHER" id="PTHR48105">
    <property type="entry name" value="THIOREDOXIN REDUCTASE 1-RELATED-RELATED"/>
    <property type="match status" value="1"/>
</dbReference>
<evidence type="ECO:0000313" key="10">
    <source>
        <dbReference type="Proteomes" id="UP000778797"/>
    </source>
</evidence>
<dbReference type="InterPro" id="IPR050097">
    <property type="entry name" value="Ferredoxin-NADP_redctase_2"/>
</dbReference>
<dbReference type="SUPFAM" id="SSF51905">
    <property type="entry name" value="FAD/NAD(P)-binding domain"/>
    <property type="match status" value="1"/>
</dbReference>
<dbReference type="Proteomes" id="UP000778797">
    <property type="component" value="Unassembled WGS sequence"/>
</dbReference>
<dbReference type="InterPro" id="IPR023753">
    <property type="entry name" value="FAD/NAD-binding_dom"/>
</dbReference>
<comment type="caution">
    <text evidence="9">The sequence shown here is derived from an EMBL/GenBank/DDBJ whole genome shotgun (WGS) entry which is preliminary data.</text>
</comment>
<dbReference type="EMBL" id="JAFMPT010000001">
    <property type="protein sequence ID" value="MCC1483164.1"/>
    <property type="molecule type" value="Genomic_DNA"/>
</dbReference>
<gene>
    <name evidence="9" type="ORF">J1C55_01055</name>
</gene>
<keyword evidence="3" id="KW-0274">FAD</keyword>
<keyword evidence="4" id="KW-0560">Oxidoreductase</keyword>
<feature type="domain" description="Glutaredoxin" evidence="7">
    <location>
        <begin position="84"/>
        <end position="142"/>
    </location>
</feature>
<feature type="domain" description="Glutaredoxin" evidence="7">
    <location>
        <begin position="4"/>
        <end position="63"/>
    </location>
</feature>
<dbReference type="PRINTS" id="PR00368">
    <property type="entry name" value="FADPNR"/>
</dbReference>
<evidence type="ECO:0000256" key="6">
    <source>
        <dbReference type="ARBA" id="ARBA00023284"/>
    </source>
</evidence>
<dbReference type="Pfam" id="PF07992">
    <property type="entry name" value="Pyr_redox_2"/>
    <property type="match status" value="1"/>
</dbReference>
<keyword evidence="6" id="KW-0676">Redox-active center</keyword>
<organism evidence="9 10">
    <name type="scientific">Winogradskyella immobilis</name>
    <dbReference type="NCBI Taxonomy" id="2816852"/>
    <lineage>
        <taxon>Bacteria</taxon>
        <taxon>Pseudomonadati</taxon>
        <taxon>Bacteroidota</taxon>
        <taxon>Flavobacteriia</taxon>
        <taxon>Flavobacteriales</taxon>
        <taxon>Flavobacteriaceae</taxon>
        <taxon>Winogradskyella</taxon>
    </lineage>
</organism>
<evidence type="ECO:0000256" key="2">
    <source>
        <dbReference type="ARBA" id="ARBA00022630"/>
    </source>
</evidence>
<keyword evidence="10" id="KW-1185">Reference proteome</keyword>
<accession>A0ABS8EIZ4</accession>
<dbReference type="PROSITE" id="PS00573">
    <property type="entry name" value="PYRIDINE_REDOX_2"/>
    <property type="match status" value="1"/>
</dbReference>
<dbReference type="Gene3D" id="3.50.50.60">
    <property type="entry name" value="FAD/NAD(P)-binding domain"/>
    <property type="match status" value="2"/>
</dbReference>
<evidence type="ECO:0000259" key="8">
    <source>
        <dbReference type="Pfam" id="PF07992"/>
    </source>
</evidence>
<dbReference type="InterPro" id="IPR002109">
    <property type="entry name" value="Glutaredoxin"/>
</dbReference>